<dbReference type="InterPro" id="IPR001173">
    <property type="entry name" value="Glyco_trans_2-like"/>
</dbReference>
<proteinExistence type="inferred from homology"/>
<dbReference type="KEGG" id="bcx:BCA_1249"/>
<evidence type="ECO:0000259" key="2">
    <source>
        <dbReference type="Pfam" id="PF00535"/>
    </source>
</evidence>
<reference evidence="3 4" key="1">
    <citation type="submission" date="2009-02" db="EMBL/GenBank/DDBJ databases">
        <title>Genome sequence of Bacillus cereus 03BB102.</title>
        <authorList>
            <person name="Dodson R.J."/>
            <person name="Jackson P."/>
            <person name="Munk A.C."/>
            <person name="Brettin T."/>
            <person name="Bruce D."/>
            <person name="Detter C."/>
            <person name="Tapia R."/>
            <person name="Han C."/>
            <person name="Sutton G."/>
            <person name="Sims D."/>
        </authorList>
    </citation>
    <scope>NUCLEOTIDE SEQUENCE [LARGE SCALE GENOMIC DNA]</scope>
    <source>
        <strain evidence="3 4">03BB102</strain>
    </source>
</reference>
<comment type="similarity">
    <text evidence="1">Belongs to the glycosyltransferase 2 family.</text>
</comment>
<dbReference type="PANTHER" id="PTHR22916">
    <property type="entry name" value="GLYCOSYLTRANSFERASE"/>
    <property type="match status" value="1"/>
</dbReference>
<evidence type="ECO:0000313" key="3">
    <source>
        <dbReference type="EMBL" id="ACO26314.1"/>
    </source>
</evidence>
<dbReference type="RefSeq" id="WP_001994556.1">
    <property type="nucleotide sequence ID" value="NC_012472.1"/>
</dbReference>
<organism evidence="3 4">
    <name type="scientific">Bacillus cereus (strain 03BB102)</name>
    <dbReference type="NCBI Taxonomy" id="572264"/>
    <lineage>
        <taxon>Bacteria</taxon>
        <taxon>Bacillati</taxon>
        <taxon>Bacillota</taxon>
        <taxon>Bacilli</taxon>
        <taxon>Bacillales</taxon>
        <taxon>Bacillaceae</taxon>
        <taxon>Bacillus</taxon>
        <taxon>Bacillus cereus group</taxon>
    </lineage>
</organism>
<evidence type="ECO:0000313" key="4">
    <source>
        <dbReference type="Proteomes" id="UP000002210"/>
    </source>
</evidence>
<evidence type="ECO:0000256" key="1">
    <source>
        <dbReference type="ARBA" id="ARBA00006739"/>
    </source>
</evidence>
<dbReference type="Pfam" id="PF00535">
    <property type="entry name" value="Glycos_transf_2"/>
    <property type="match status" value="1"/>
</dbReference>
<gene>
    <name evidence="3" type="ordered locus">BCA_1249</name>
</gene>
<name>A0A158RGZ0_BACC3</name>
<dbReference type="FunFam" id="3.90.550.10:FF:000120">
    <property type="entry name" value="Glycosyl transferase, family 2"/>
    <property type="match status" value="1"/>
</dbReference>
<dbReference type="Gene3D" id="3.90.550.10">
    <property type="entry name" value="Spore Coat Polysaccharide Biosynthesis Protein SpsA, Chain A"/>
    <property type="match status" value="1"/>
</dbReference>
<dbReference type="PANTHER" id="PTHR22916:SF3">
    <property type="entry name" value="UDP-GLCNAC:BETAGAL BETA-1,3-N-ACETYLGLUCOSAMINYLTRANSFERASE-LIKE PROTEIN 1"/>
    <property type="match status" value="1"/>
</dbReference>
<dbReference type="SUPFAM" id="SSF53448">
    <property type="entry name" value="Nucleotide-diphospho-sugar transferases"/>
    <property type="match status" value="1"/>
</dbReference>
<dbReference type="PATRIC" id="fig|572264.18.peg.1200"/>
<dbReference type="Proteomes" id="UP000002210">
    <property type="component" value="Chromosome"/>
</dbReference>
<sequence length="308" mass="35718">MTSEKDLPLVSILIPTYNRPHYFKIALESALAQTYSNIEIIIGDDSTNDETETLIHEQYLPHYKNVTYIRNTPPLGQFHNDLMLLEKSNGEYINFLMDDDVFYKHKIQKMMDYFEQDTNKALALVTSYRVRIDDHGDLIGDAHPTQRLYSEDTPLNGMFLGDWMLKEGHNIIGEPTTTLFRKELLTEPFGTLKERQYSCSVDMASWISLLSKGDAVYISEPLSQFRYHAGQQIHNKLLQGCEDFTHLVITAKEYGFLQNTTDYRTALLSAYKWCKSSLKYYLHQLDIFPDAHVRLSHCLVIIIKELNN</sequence>
<dbReference type="GO" id="GO:0016758">
    <property type="term" value="F:hexosyltransferase activity"/>
    <property type="evidence" value="ECO:0007669"/>
    <property type="project" value="UniProtKB-ARBA"/>
</dbReference>
<feature type="domain" description="Glycosyltransferase 2-like" evidence="2">
    <location>
        <begin position="11"/>
        <end position="135"/>
    </location>
</feature>
<accession>A0A158RGZ0</accession>
<dbReference type="EMBL" id="CP001407">
    <property type="protein sequence ID" value="ACO26314.1"/>
    <property type="molecule type" value="Genomic_DNA"/>
</dbReference>
<dbReference type="InterPro" id="IPR029044">
    <property type="entry name" value="Nucleotide-diphossugar_trans"/>
</dbReference>
<protein>
    <submittedName>
        <fullName evidence="3">Glycosyltransferase</fullName>
    </submittedName>
</protein>
<dbReference type="AlphaFoldDB" id="A0A158RGZ0"/>
<keyword evidence="3" id="KW-0808">Transferase</keyword>